<protein>
    <submittedName>
        <fullName evidence="1">Uncharacterized protein</fullName>
    </submittedName>
</protein>
<name>A7E5I7_SCLS1</name>
<dbReference type="KEGG" id="ssl:SS1G_00562"/>
<keyword evidence="2" id="KW-1185">Reference proteome</keyword>
<dbReference type="Proteomes" id="UP000001312">
    <property type="component" value="Unassembled WGS sequence"/>
</dbReference>
<accession>A7E5I7</accession>
<dbReference type="AlphaFoldDB" id="A7E5I7"/>
<reference evidence="2" key="1">
    <citation type="journal article" date="2011" name="PLoS Genet.">
        <title>Genomic analysis of the necrotrophic fungal pathogens Sclerotinia sclerotiorum and Botrytis cinerea.</title>
        <authorList>
            <person name="Amselem J."/>
            <person name="Cuomo C.A."/>
            <person name="van Kan J.A."/>
            <person name="Viaud M."/>
            <person name="Benito E.P."/>
            <person name="Couloux A."/>
            <person name="Coutinho P.M."/>
            <person name="de Vries R.P."/>
            <person name="Dyer P.S."/>
            <person name="Fillinger S."/>
            <person name="Fournier E."/>
            <person name="Gout L."/>
            <person name="Hahn M."/>
            <person name="Kohn L."/>
            <person name="Lapalu N."/>
            <person name="Plummer K.M."/>
            <person name="Pradier J.M."/>
            <person name="Quevillon E."/>
            <person name="Sharon A."/>
            <person name="Simon A."/>
            <person name="ten Have A."/>
            <person name="Tudzynski B."/>
            <person name="Tudzynski P."/>
            <person name="Wincker P."/>
            <person name="Andrew M."/>
            <person name="Anthouard V."/>
            <person name="Beever R.E."/>
            <person name="Beffa R."/>
            <person name="Benoit I."/>
            <person name="Bouzid O."/>
            <person name="Brault B."/>
            <person name="Chen Z."/>
            <person name="Choquer M."/>
            <person name="Collemare J."/>
            <person name="Cotton P."/>
            <person name="Danchin E.G."/>
            <person name="Da Silva C."/>
            <person name="Gautier A."/>
            <person name="Giraud C."/>
            <person name="Giraud T."/>
            <person name="Gonzalez C."/>
            <person name="Grossetete S."/>
            <person name="Guldener U."/>
            <person name="Henrissat B."/>
            <person name="Howlett B.J."/>
            <person name="Kodira C."/>
            <person name="Kretschmer M."/>
            <person name="Lappartient A."/>
            <person name="Leroch M."/>
            <person name="Levis C."/>
            <person name="Mauceli E."/>
            <person name="Neuveglise C."/>
            <person name="Oeser B."/>
            <person name="Pearson M."/>
            <person name="Poulain J."/>
            <person name="Poussereau N."/>
            <person name="Quesneville H."/>
            <person name="Rascle C."/>
            <person name="Schumacher J."/>
            <person name="Segurens B."/>
            <person name="Sexton A."/>
            <person name="Silva E."/>
            <person name="Sirven C."/>
            <person name="Soanes D.M."/>
            <person name="Talbot N.J."/>
            <person name="Templeton M."/>
            <person name="Yandava C."/>
            <person name="Yarden O."/>
            <person name="Zeng Q."/>
            <person name="Rollins J.A."/>
            <person name="Lebrun M.H."/>
            <person name="Dickman M."/>
        </authorList>
    </citation>
    <scope>NUCLEOTIDE SEQUENCE [LARGE SCALE GENOMIC DNA]</scope>
    <source>
        <strain evidence="2">ATCC 18683 / 1980 / Ss-1</strain>
    </source>
</reference>
<dbReference type="EMBL" id="CH476621">
    <property type="protein sequence ID" value="EDN91159.1"/>
    <property type="molecule type" value="Genomic_DNA"/>
</dbReference>
<dbReference type="HOGENOM" id="CLU_2470433_0_0_1"/>
<sequence length="88" mass="10124">MYGTLLYDLVELARTPPVQVDGCDHELKKISGDALKDKYPRVARLEVISAFSNDIKSYFVSFKRMTSNKIVIQQLDIPRFVVHIHSQE</sequence>
<evidence type="ECO:0000313" key="1">
    <source>
        <dbReference type="EMBL" id="EDN91159.1"/>
    </source>
</evidence>
<organism evidence="1 2">
    <name type="scientific">Sclerotinia sclerotiorum (strain ATCC 18683 / 1980 / Ss-1)</name>
    <name type="common">White mold</name>
    <name type="synonym">Whetzelinia sclerotiorum</name>
    <dbReference type="NCBI Taxonomy" id="665079"/>
    <lineage>
        <taxon>Eukaryota</taxon>
        <taxon>Fungi</taxon>
        <taxon>Dikarya</taxon>
        <taxon>Ascomycota</taxon>
        <taxon>Pezizomycotina</taxon>
        <taxon>Leotiomycetes</taxon>
        <taxon>Helotiales</taxon>
        <taxon>Sclerotiniaceae</taxon>
        <taxon>Sclerotinia</taxon>
    </lineage>
</organism>
<evidence type="ECO:0000313" key="2">
    <source>
        <dbReference type="Proteomes" id="UP000001312"/>
    </source>
</evidence>
<dbReference type="RefSeq" id="XP_001598473.1">
    <property type="nucleotide sequence ID" value="XM_001598423.1"/>
</dbReference>
<dbReference type="InParanoid" id="A7E5I7"/>
<gene>
    <name evidence="1" type="ORF">SS1G_00562</name>
</gene>
<dbReference type="GeneID" id="5495241"/>
<proteinExistence type="predicted"/>